<comment type="caution">
    <text evidence="5">The sequence shown here is derived from an EMBL/GenBank/DDBJ whole genome shotgun (WGS) entry which is preliminary data.</text>
</comment>
<protein>
    <recommendedName>
        <fullName evidence="7">Tyr recombinase domain-containing protein</fullName>
    </recommendedName>
</protein>
<gene>
    <name evidence="5" type="ORF">HCN08_02600</name>
</gene>
<evidence type="ECO:0000256" key="2">
    <source>
        <dbReference type="ARBA" id="ARBA00022908"/>
    </source>
</evidence>
<dbReference type="InterPro" id="IPR010998">
    <property type="entry name" value="Integrase_recombinase_N"/>
</dbReference>
<dbReference type="Gene3D" id="1.10.443.10">
    <property type="entry name" value="Intergrase catalytic core"/>
    <property type="match status" value="1"/>
</dbReference>
<comment type="similarity">
    <text evidence="1">Belongs to the 'phage' integrase family.</text>
</comment>
<evidence type="ECO:0000313" key="5">
    <source>
        <dbReference type="EMBL" id="NJP42311.1"/>
    </source>
</evidence>
<dbReference type="EMBL" id="JAATEJ010000001">
    <property type="protein sequence ID" value="NJP42311.1"/>
    <property type="molecule type" value="Genomic_DNA"/>
</dbReference>
<evidence type="ECO:0000256" key="4">
    <source>
        <dbReference type="ARBA" id="ARBA00023172"/>
    </source>
</evidence>
<reference evidence="5 6" key="1">
    <citation type="submission" date="2020-03" db="EMBL/GenBank/DDBJ databases">
        <title>WGS of actinomycetes isolated from Thailand.</title>
        <authorList>
            <person name="Thawai C."/>
        </authorList>
    </citation>
    <scope>NUCLEOTIDE SEQUENCE [LARGE SCALE GENOMIC DNA]</scope>
    <source>
        <strain evidence="5 6">PRB2-1</strain>
    </source>
</reference>
<sequence length="413" mass="46395">MAYAEKRVSTAKGSKGKVTWRSRYLRPDGTWGSEPGFPTKRTAVEWGEAQEAAIREGRWIDPALARGPFGEWARKYMADREPRGRTRGTMWEKLERHILPRWEYVPLQGITWYDAETWANGLHCDDSTATKCLTIMSQILTGAVDAKRLLVNPLANRRRSRPAAVKDAVRAKDTAEMWAPPEVVLQLARRVGPADGLHIITTAFAGVRWGESLALRPASLGERSERGFTCPTLSVTEEVAEYTRRGPDGERRGLFLGLEPVKTAESKRSIDLPPFLAELLAAHAADWRHEFLFCTRAGGHWRRGNFGRQVVRPAADGREALVATKGHAPRTAWAPIMPGLTMRALRHTHDTYQDEIGVKPALAFEQAGHKRPGIKAVYQHPTPEMRRARLEGLQGIYERGMKALGWSRVWEES</sequence>
<dbReference type="RefSeq" id="WP_167981142.1">
    <property type="nucleotide sequence ID" value="NZ_JAATEJ010000001.1"/>
</dbReference>
<evidence type="ECO:0000256" key="3">
    <source>
        <dbReference type="ARBA" id="ARBA00023125"/>
    </source>
</evidence>
<dbReference type="SUPFAM" id="SSF56349">
    <property type="entry name" value="DNA breaking-rejoining enzymes"/>
    <property type="match status" value="1"/>
</dbReference>
<dbReference type="Proteomes" id="UP000734511">
    <property type="component" value="Unassembled WGS sequence"/>
</dbReference>
<organism evidence="5 6">
    <name type="scientific">Actinacidiphila epipremni</name>
    <dbReference type="NCBI Taxonomy" id="2053013"/>
    <lineage>
        <taxon>Bacteria</taxon>
        <taxon>Bacillati</taxon>
        <taxon>Actinomycetota</taxon>
        <taxon>Actinomycetes</taxon>
        <taxon>Kitasatosporales</taxon>
        <taxon>Streptomycetaceae</taxon>
        <taxon>Actinacidiphila</taxon>
    </lineage>
</organism>
<dbReference type="PANTHER" id="PTHR30629:SF2">
    <property type="entry name" value="PROPHAGE INTEGRASE INTS-RELATED"/>
    <property type="match status" value="1"/>
</dbReference>
<evidence type="ECO:0000256" key="1">
    <source>
        <dbReference type="ARBA" id="ARBA00008857"/>
    </source>
</evidence>
<dbReference type="Gene3D" id="1.10.150.130">
    <property type="match status" value="1"/>
</dbReference>
<dbReference type="InterPro" id="IPR013762">
    <property type="entry name" value="Integrase-like_cat_sf"/>
</dbReference>
<keyword evidence="4" id="KW-0233">DNA recombination</keyword>
<dbReference type="InterPro" id="IPR050808">
    <property type="entry name" value="Phage_Integrase"/>
</dbReference>
<accession>A0ABX0ZHP5</accession>
<evidence type="ECO:0000313" key="6">
    <source>
        <dbReference type="Proteomes" id="UP000734511"/>
    </source>
</evidence>
<dbReference type="PANTHER" id="PTHR30629">
    <property type="entry name" value="PROPHAGE INTEGRASE"/>
    <property type="match status" value="1"/>
</dbReference>
<dbReference type="InterPro" id="IPR011010">
    <property type="entry name" value="DNA_brk_join_enz"/>
</dbReference>
<proteinExistence type="inferred from homology"/>
<keyword evidence="2" id="KW-0229">DNA integration</keyword>
<keyword evidence="3" id="KW-0238">DNA-binding</keyword>
<evidence type="ECO:0008006" key="7">
    <source>
        <dbReference type="Google" id="ProtNLM"/>
    </source>
</evidence>
<name>A0ABX0ZHP5_9ACTN</name>
<keyword evidence="6" id="KW-1185">Reference proteome</keyword>